<dbReference type="AlphaFoldDB" id="A9NLP0"/>
<protein>
    <submittedName>
        <fullName evidence="1">Uncharacterized protein</fullName>
    </submittedName>
</protein>
<accession>A9NLP0</accession>
<evidence type="ECO:0000313" key="1">
    <source>
        <dbReference type="EMBL" id="ABK21551.1"/>
    </source>
</evidence>
<organism evidence="1">
    <name type="scientific">Picea sitchensis</name>
    <name type="common">Sitka spruce</name>
    <name type="synonym">Pinus sitchensis</name>
    <dbReference type="NCBI Taxonomy" id="3332"/>
    <lineage>
        <taxon>Eukaryota</taxon>
        <taxon>Viridiplantae</taxon>
        <taxon>Streptophyta</taxon>
        <taxon>Embryophyta</taxon>
        <taxon>Tracheophyta</taxon>
        <taxon>Spermatophyta</taxon>
        <taxon>Pinopsida</taxon>
        <taxon>Pinidae</taxon>
        <taxon>Conifers I</taxon>
        <taxon>Pinales</taxon>
        <taxon>Pinaceae</taxon>
        <taxon>Picea</taxon>
    </lineage>
</organism>
<dbReference type="EMBL" id="EF082177">
    <property type="protein sequence ID" value="ABK21551.1"/>
    <property type="molecule type" value="mRNA"/>
</dbReference>
<name>A9NLP0_PICSI</name>
<sequence>MLTDRVLIRAPMDRPITRPARTITPPLVTTPVLPISKIKQANMRDPRRRRNTTSVWSTLGSSEPWLPEPMHCMRSMRRRRIRRTLGGTRSRRRSLLRPLWVVVGMRSTSITRRRKTSGRPRKLVASIATISSKLGLACC</sequence>
<proteinExistence type="evidence at transcript level"/>
<reference evidence="1" key="1">
    <citation type="journal article" date="2008" name="BMC Genomics">
        <title>A conifer genomics resource of 200,000 spruce (Picea spp.) ESTs and 6,464 high-quality, sequence-finished full-length cDNAs for Sitka spruce (Picea sitchensis).</title>
        <authorList>
            <person name="Ralph S.G."/>
            <person name="Chun H.J."/>
            <person name="Kolosova N."/>
            <person name="Cooper D."/>
            <person name="Oddy C."/>
            <person name="Ritland C.E."/>
            <person name="Kirkpatrick R."/>
            <person name="Moore R."/>
            <person name="Barber S."/>
            <person name="Holt R.A."/>
            <person name="Jones S.J."/>
            <person name="Marra M.A."/>
            <person name="Douglas C.J."/>
            <person name="Ritland K."/>
            <person name="Bohlmann J."/>
        </authorList>
    </citation>
    <scope>NUCLEOTIDE SEQUENCE</scope>
    <source>
        <tissue evidence="1">Green portion of the leader tissue</tissue>
    </source>
</reference>